<reference evidence="2 3" key="1">
    <citation type="submission" date="2024-06" db="EMBL/GenBank/DDBJ databases">
        <title>Genomic Encyclopedia of Type Strains, Phase V (KMG-V): Genome sequencing to study the core and pangenomes of soil and plant-associated prokaryotes.</title>
        <authorList>
            <person name="Whitman W."/>
        </authorList>
    </citation>
    <scope>NUCLEOTIDE SEQUENCE [LARGE SCALE GENOMIC DNA]</scope>
    <source>
        <strain evidence="2 3">USDA 160</strain>
    </source>
</reference>
<feature type="chain" id="PRO_5046750244" evidence="1">
    <location>
        <begin position="25"/>
        <end position="347"/>
    </location>
</feature>
<feature type="signal peptide" evidence="1">
    <location>
        <begin position="1"/>
        <end position="24"/>
    </location>
</feature>
<dbReference type="Pfam" id="PF09694">
    <property type="entry name" value="Gcw_chp"/>
    <property type="match status" value="1"/>
</dbReference>
<proteinExistence type="predicted"/>
<name>A0ABV2RM98_BRAJP</name>
<comment type="caution">
    <text evidence="2">The sequence shown here is derived from an EMBL/GenBank/DDBJ whole genome shotgun (WGS) entry which is preliminary data.</text>
</comment>
<sequence length="347" mass="37060">MGIEMKKVTLLATALAMVTGSAFAADMPVKALKAPPPPAFDPWDVAFGAGIMSDYIFRGVTQSNHNPSVAAYFEPRYNVNKDLQLYVGTSAESISFPNRAAAEVDIYGGIRPTFGMFAFDFGIWGYLYPGGSCFGSQGTLAQGNCGTSLDNSQGAIGLPINGNFAKKDASFYEVYAKLNLNINDQWVVGFNEYYSPNFLNLGAWGNYASITAKWTAPSTTFGASGVGMYVSGEFGRQWLGTSDIFYGIAGDPLYSNGIKEPSYNTWNVGVGFTYKVFTLDLRYYDTDLSKGNCNAFTSDFSATNSSPGFVTPINGGANAATAFGSNWCSAAGVAKLSVDLTAMTNLK</sequence>
<protein>
    <submittedName>
        <fullName evidence="2">Uncharacterized protein (TIGR02001 family)</fullName>
    </submittedName>
</protein>
<organism evidence="2 3">
    <name type="scientific">Bradyrhizobium japonicum</name>
    <dbReference type="NCBI Taxonomy" id="375"/>
    <lineage>
        <taxon>Bacteria</taxon>
        <taxon>Pseudomonadati</taxon>
        <taxon>Pseudomonadota</taxon>
        <taxon>Alphaproteobacteria</taxon>
        <taxon>Hyphomicrobiales</taxon>
        <taxon>Nitrobacteraceae</taxon>
        <taxon>Bradyrhizobium</taxon>
    </lineage>
</organism>
<dbReference type="NCBIfam" id="TIGR02001">
    <property type="entry name" value="gcw_chp"/>
    <property type="match status" value="1"/>
</dbReference>
<dbReference type="InterPro" id="IPR010239">
    <property type="entry name" value="CHP02001"/>
</dbReference>
<evidence type="ECO:0000256" key="1">
    <source>
        <dbReference type="SAM" id="SignalP"/>
    </source>
</evidence>
<evidence type="ECO:0000313" key="2">
    <source>
        <dbReference type="EMBL" id="MET4718066.1"/>
    </source>
</evidence>
<dbReference type="EMBL" id="JBEPTQ010000002">
    <property type="protein sequence ID" value="MET4718066.1"/>
    <property type="molecule type" value="Genomic_DNA"/>
</dbReference>
<gene>
    <name evidence="2" type="ORF">ABIF63_002172</name>
</gene>
<evidence type="ECO:0000313" key="3">
    <source>
        <dbReference type="Proteomes" id="UP001549291"/>
    </source>
</evidence>
<keyword evidence="3" id="KW-1185">Reference proteome</keyword>
<accession>A0ABV2RM98</accession>
<dbReference type="Proteomes" id="UP001549291">
    <property type="component" value="Unassembled WGS sequence"/>
</dbReference>
<keyword evidence="1" id="KW-0732">Signal</keyword>